<keyword evidence="2" id="KW-0732">Signal</keyword>
<gene>
    <name evidence="5" type="ORF">ACFS25_04935</name>
</gene>
<evidence type="ECO:0000259" key="4">
    <source>
        <dbReference type="Pfam" id="PF11954"/>
    </source>
</evidence>
<feature type="domain" description="Beta-lactamase-related" evidence="3">
    <location>
        <begin position="33"/>
        <end position="350"/>
    </location>
</feature>
<reference evidence="6" key="1">
    <citation type="journal article" date="2019" name="Int. J. Syst. Evol. Microbiol.">
        <title>The Global Catalogue of Microorganisms (GCM) 10K type strain sequencing project: providing services to taxonomists for standard genome sequencing and annotation.</title>
        <authorList>
            <consortium name="The Broad Institute Genomics Platform"/>
            <consortium name="The Broad Institute Genome Sequencing Center for Infectious Disease"/>
            <person name="Wu L."/>
            <person name="Ma J."/>
        </authorList>
    </citation>
    <scope>NUCLEOTIDE SEQUENCE [LARGE SCALE GENOMIC DNA]</scope>
    <source>
        <strain evidence="6">KCTC 52490</strain>
    </source>
</reference>
<name>A0ABW6AH65_9BACT</name>
<dbReference type="InterPro" id="IPR050491">
    <property type="entry name" value="AmpC-like"/>
</dbReference>
<dbReference type="SMART" id="SM00028">
    <property type="entry name" value="TPR"/>
    <property type="match status" value="2"/>
</dbReference>
<dbReference type="SUPFAM" id="SSF48452">
    <property type="entry name" value="TPR-like"/>
    <property type="match status" value="1"/>
</dbReference>
<dbReference type="PANTHER" id="PTHR46825:SF9">
    <property type="entry name" value="BETA-LACTAMASE-RELATED DOMAIN-CONTAINING PROTEIN"/>
    <property type="match status" value="1"/>
</dbReference>
<proteinExistence type="predicted"/>
<evidence type="ECO:0000259" key="3">
    <source>
        <dbReference type="Pfam" id="PF00144"/>
    </source>
</evidence>
<evidence type="ECO:0000256" key="1">
    <source>
        <dbReference type="PROSITE-ProRule" id="PRU00339"/>
    </source>
</evidence>
<dbReference type="InterPro" id="IPR012338">
    <property type="entry name" value="Beta-lactam/transpept-like"/>
</dbReference>
<keyword evidence="6" id="KW-1185">Reference proteome</keyword>
<dbReference type="Gene3D" id="3.40.710.10">
    <property type="entry name" value="DD-peptidase/beta-lactamase superfamily"/>
    <property type="match status" value="1"/>
</dbReference>
<dbReference type="PANTHER" id="PTHR46825">
    <property type="entry name" value="D-ALANYL-D-ALANINE-CARBOXYPEPTIDASE/ENDOPEPTIDASE AMPH"/>
    <property type="match status" value="1"/>
</dbReference>
<dbReference type="EMBL" id="JBHUOM010000001">
    <property type="protein sequence ID" value="MFD2933115.1"/>
    <property type="molecule type" value="Genomic_DNA"/>
</dbReference>
<feature type="domain" description="Peptidase S12 Pab87-related C-terminal" evidence="4">
    <location>
        <begin position="498"/>
        <end position="579"/>
    </location>
</feature>
<dbReference type="Pfam" id="PF11954">
    <property type="entry name" value="DUF3471"/>
    <property type="match status" value="1"/>
</dbReference>
<evidence type="ECO:0000313" key="5">
    <source>
        <dbReference type="EMBL" id="MFD2933115.1"/>
    </source>
</evidence>
<sequence length="586" mass="64684">MKNAPIHKLIPLTLIAILLATSAIFAQSKSAKIDALIQQYVANRQFNGAVLVAEKGQVIFKKGYGMANIEWNIPNAPDTKFRLGSITKQFTAMLIMQLVEKGKLKLAGKITDYLPDYPRVTGDKITIHHLLTHTSGIPNYTNVPKFFETMSRDPYTPEAFTKKFADLPLDFEPGAKFSYSNSGYFLLGVIIEKVTGKSYAELLKANILTPAQLADTGYDLFSPILPKRASGYEKERGNYVNAPYLDMSIPYAAGSLYSTVEDLYRWDQALYTDKLLSAASKATMFTPFLGSYEEGFGYAYGWIVGKAKVGERKDSLLLIAHGGGINGFNTLISRAPQDKQLVVLLSNAGRAPLDAMCKNVLRILYDQPVQTPKKPVTDLLRQSVMTESVATTRQKFGVWKADKGYSVNEGELNNLGYEFMRDGKLPESIAVFTLNAEAFPTSYNVYDSRGEAQMKAGNKVAAIQDYKKSVEINPKNADGFAMLKELGESVEAPKQVIATVDTATLASYVGTYQLAPSFSIAITREGDKLYGQATGQGRLELFAESKTKFFLKVVDAQITFATNEKGEVEQLILHQNGRDMPGKRVH</sequence>
<dbReference type="RefSeq" id="WP_381497296.1">
    <property type="nucleotide sequence ID" value="NZ_JBHUOM010000001.1"/>
</dbReference>
<protein>
    <submittedName>
        <fullName evidence="5">Serine hydrolase</fullName>
    </submittedName>
</protein>
<dbReference type="InterPro" id="IPR011990">
    <property type="entry name" value="TPR-like_helical_dom_sf"/>
</dbReference>
<feature type="signal peptide" evidence="2">
    <location>
        <begin position="1"/>
        <end position="26"/>
    </location>
</feature>
<dbReference type="InterPro" id="IPR019734">
    <property type="entry name" value="TPR_rpt"/>
</dbReference>
<dbReference type="InterPro" id="IPR021860">
    <property type="entry name" value="Peptidase_S12_Pab87-rel_C"/>
</dbReference>
<dbReference type="Proteomes" id="UP001597512">
    <property type="component" value="Unassembled WGS sequence"/>
</dbReference>
<dbReference type="InterPro" id="IPR001466">
    <property type="entry name" value="Beta-lactam-related"/>
</dbReference>
<organism evidence="5 6">
    <name type="scientific">Spirosoma flavum</name>
    <dbReference type="NCBI Taxonomy" id="2048557"/>
    <lineage>
        <taxon>Bacteria</taxon>
        <taxon>Pseudomonadati</taxon>
        <taxon>Bacteroidota</taxon>
        <taxon>Cytophagia</taxon>
        <taxon>Cytophagales</taxon>
        <taxon>Cytophagaceae</taxon>
        <taxon>Spirosoma</taxon>
    </lineage>
</organism>
<dbReference type="SUPFAM" id="SSF56601">
    <property type="entry name" value="beta-lactamase/transpeptidase-like"/>
    <property type="match status" value="1"/>
</dbReference>
<evidence type="ECO:0000313" key="6">
    <source>
        <dbReference type="Proteomes" id="UP001597512"/>
    </source>
</evidence>
<accession>A0ABW6AH65</accession>
<keyword evidence="1" id="KW-0802">TPR repeat</keyword>
<comment type="caution">
    <text evidence="5">The sequence shown here is derived from an EMBL/GenBank/DDBJ whole genome shotgun (WGS) entry which is preliminary data.</text>
</comment>
<keyword evidence="5" id="KW-0378">Hydrolase</keyword>
<dbReference type="GO" id="GO:0016787">
    <property type="term" value="F:hydrolase activity"/>
    <property type="evidence" value="ECO:0007669"/>
    <property type="project" value="UniProtKB-KW"/>
</dbReference>
<evidence type="ECO:0000256" key="2">
    <source>
        <dbReference type="SAM" id="SignalP"/>
    </source>
</evidence>
<dbReference type="PROSITE" id="PS50005">
    <property type="entry name" value="TPR"/>
    <property type="match status" value="1"/>
</dbReference>
<feature type="chain" id="PRO_5046441109" evidence="2">
    <location>
        <begin position="27"/>
        <end position="586"/>
    </location>
</feature>
<dbReference type="Pfam" id="PF00144">
    <property type="entry name" value="Beta-lactamase"/>
    <property type="match status" value="1"/>
</dbReference>
<feature type="repeat" description="TPR" evidence="1">
    <location>
        <begin position="443"/>
        <end position="476"/>
    </location>
</feature>
<dbReference type="Gene3D" id="1.25.40.10">
    <property type="entry name" value="Tetratricopeptide repeat domain"/>
    <property type="match status" value="1"/>
</dbReference>